<evidence type="ECO:0008006" key="4">
    <source>
        <dbReference type="Google" id="ProtNLM"/>
    </source>
</evidence>
<dbReference type="EMBL" id="JACNEP010000001">
    <property type="protein sequence ID" value="MBC3764318.1"/>
    <property type="molecule type" value="Genomic_DNA"/>
</dbReference>
<keyword evidence="1" id="KW-0732">Signal</keyword>
<organism evidence="2 3">
    <name type="scientific">Neptunicella marina</name>
    <dbReference type="NCBI Taxonomy" id="2125989"/>
    <lineage>
        <taxon>Bacteria</taxon>
        <taxon>Pseudomonadati</taxon>
        <taxon>Pseudomonadota</taxon>
        <taxon>Gammaproteobacteria</taxon>
        <taxon>Alteromonadales</taxon>
        <taxon>Alteromonadaceae</taxon>
        <taxon>Neptunicella</taxon>
    </lineage>
</organism>
<keyword evidence="3" id="KW-1185">Reference proteome</keyword>
<name>A0A8J6M066_9ALTE</name>
<reference evidence="2" key="1">
    <citation type="journal article" date="2018" name="Int. J. Syst. Evol. Microbiol.">
        <title>Neptunicella marina gen. nov., sp. nov., isolated from surface seawater.</title>
        <authorList>
            <person name="Liu X."/>
            <person name="Lai Q."/>
            <person name="Du Y."/>
            <person name="Zhang X."/>
            <person name="Liu Z."/>
            <person name="Sun F."/>
            <person name="Shao Z."/>
        </authorList>
    </citation>
    <scope>NUCLEOTIDE SEQUENCE</scope>
    <source>
        <strain evidence="2">S27-2</strain>
    </source>
</reference>
<feature type="signal peptide" evidence="1">
    <location>
        <begin position="1"/>
        <end position="23"/>
    </location>
</feature>
<dbReference type="Proteomes" id="UP000601768">
    <property type="component" value="Unassembled WGS sequence"/>
</dbReference>
<feature type="chain" id="PRO_5035239577" description="DUF2946 domain-containing protein" evidence="1">
    <location>
        <begin position="24"/>
        <end position="122"/>
    </location>
</feature>
<dbReference type="PROSITE" id="PS51257">
    <property type="entry name" value="PROKAR_LIPOPROTEIN"/>
    <property type="match status" value="1"/>
</dbReference>
<proteinExistence type="predicted"/>
<comment type="caution">
    <text evidence="2">The sequence shown here is derived from an EMBL/GenBank/DDBJ whole genome shotgun (WGS) entry which is preliminary data.</text>
</comment>
<dbReference type="RefSeq" id="WP_186504798.1">
    <property type="nucleotide sequence ID" value="NZ_JACNEP010000001.1"/>
</dbReference>
<protein>
    <recommendedName>
        <fullName evidence="4">DUF2946 domain-containing protein</fullName>
    </recommendedName>
</protein>
<accession>A0A8J6M066</accession>
<gene>
    <name evidence="2" type="ORF">H8B19_00370</name>
</gene>
<evidence type="ECO:0000256" key="1">
    <source>
        <dbReference type="SAM" id="SignalP"/>
    </source>
</evidence>
<evidence type="ECO:0000313" key="3">
    <source>
        <dbReference type="Proteomes" id="UP000601768"/>
    </source>
</evidence>
<reference evidence="2" key="2">
    <citation type="submission" date="2020-08" db="EMBL/GenBank/DDBJ databases">
        <authorList>
            <person name="Lai Q."/>
        </authorList>
    </citation>
    <scope>NUCLEOTIDE SEQUENCE</scope>
    <source>
        <strain evidence="2">S27-2</strain>
    </source>
</reference>
<sequence>MNKCLISLVVFVAPVVQSCIAVANASLPHQLDKTHLQTVHSHQQDSTPQSDIADGYNSQHNIQDCHHCGHCQGNHANSAILVSATLNSSPIKQGKSPGFSQFIPEYIPDNLLRPPIKNSQSV</sequence>
<evidence type="ECO:0000313" key="2">
    <source>
        <dbReference type="EMBL" id="MBC3764318.1"/>
    </source>
</evidence>
<dbReference type="AlphaFoldDB" id="A0A8J6M066"/>